<evidence type="ECO:0000313" key="1">
    <source>
        <dbReference type="EMBL" id="EKC28384.1"/>
    </source>
</evidence>
<accession>K1QAU2</accession>
<name>K1QAU2_MAGGI</name>
<sequence length="100" mass="10822">MDDIHHMETMTKETDHILREQFVNRITRSDSAVRKYLGIPSITMLFGIFGTSTTTVKYNPRLRLLAAVGGGVGALLLIAALGASSLCNNSSSVLSNARNL</sequence>
<dbReference type="HOGENOM" id="CLU_2308709_0_0_1"/>
<reference evidence="1" key="1">
    <citation type="journal article" date="2012" name="Nature">
        <title>The oyster genome reveals stress adaptation and complexity of shell formation.</title>
        <authorList>
            <person name="Zhang G."/>
            <person name="Fang X."/>
            <person name="Guo X."/>
            <person name="Li L."/>
            <person name="Luo R."/>
            <person name="Xu F."/>
            <person name="Yang P."/>
            <person name="Zhang L."/>
            <person name="Wang X."/>
            <person name="Qi H."/>
            <person name="Xiong Z."/>
            <person name="Que H."/>
            <person name="Xie Y."/>
            <person name="Holland P.W."/>
            <person name="Paps J."/>
            <person name="Zhu Y."/>
            <person name="Wu F."/>
            <person name="Chen Y."/>
            <person name="Wang J."/>
            <person name="Peng C."/>
            <person name="Meng J."/>
            <person name="Yang L."/>
            <person name="Liu J."/>
            <person name="Wen B."/>
            <person name="Zhang N."/>
            <person name="Huang Z."/>
            <person name="Zhu Q."/>
            <person name="Feng Y."/>
            <person name="Mount A."/>
            <person name="Hedgecock D."/>
            <person name="Xu Z."/>
            <person name="Liu Y."/>
            <person name="Domazet-Loso T."/>
            <person name="Du Y."/>
            <person name="Sun X."/>
            <person name="Zhang S."/>
            <person name="Liu B."/>
            <person name="Cheng P."/>
            <person name="Jiang X."/>
            <person name="Li J."/>
            <person name="Fan D."/>
            <person name="Wang W."/>
            <person name="Fu W."/>
            <person name="Wang T."/>
            <person name="Wang B."/>
            <person name="Zhang J."/>
            <person name="Peng Z."/>
            <person name="Li Y."/>
            <person name="Li N."/>
            <person name="Wang J."/>
            <person name="Chen M."/>
            <person name="He Y."/>
            <person name="Tan F."/>
            <person name="Song X."/>
            <person name="Zheng Q."/>
            <person name="Huang R."/>
            <person name="Yang H."/>
            <person name="Du X."/>
            <person name="Chen L."/>
            <person name="Yang M."/>
            <person name="Gaffney P.M."/>
            <person name="Wang S."/>
            <person name="Luo L."/>
            <person name="She Z."/>
            <person name="Ming Y."/>
            <person name="Huang W."/>
            <person name="Zhang S."/>
            <person name="Huang B."/>
            <person name="Zhang Y."/>
            <person name="Qu T."/>
            <person name="Ni P."/>
            <person name="Miao G."/>
            <person name="Wang J."/>
            <person name="Wang Q."/>
            <person name="Steinberg C.E."/>
            <person name="Wang H."/>
            <person name="Li N."/>
            <person name="Qian L."/>
            <person name="Zhang G."/>
            <person name="Li Y."/>
            <person name="Yang H."/>
            <person name="Liu X."/>
            <person name="Wang J."/>
            <person name="Yin Y."/>
            <person name="Wang J."/>
        </authorList>
    </citation>
    <scope>NUCLEOTIDE SEQUENCE [LARGE SCALE GENOMIC DNA]</scope>
    <source>
        <strain evidence="1">05x7-T-G4-1.051#20</strain>
    </source>
</reference>
<protein>
    <submittedName>
        <fullName evidence="1">Uncharacterized protein</fullName>
    </submittedName>
</protein>
<dbReference type="AlphaFoldDB" id="K1QAU2"/>
<dbReference type="EMBL" id="JH818466">
    <property type="protein sequence ID" value="EKC28384.1"/>
    <property type="molecule type" value="Genomic_DNA"/>
</dbReference>
<gene>
    <name evidence="1" type="ORF">CGI_10023769</name>
</gene>
<dbReference type="InParanoid" id="K1QAU2"/>
<organism evidence="1">
    <name type="scientific">Magallana gigas</name>
    <name type="common">Pacific oyster</name>
    <name type="synonym">Crassostrea gigas</name>
    <dbReference type="NCBI Taxonomy" id="29159"/>
    <lineage>
        <taxon>Eukaryota</taxon>
        <taxon>Metazoa</taxon>
        <taxon>Spiralia</taxon>
        <taxon>Lophotrochozoa</taxon>
        <taxon>Mollusca</taxon>
        <taxon>Bivalvia</taxon>
        <taxon>Autobranchia</taxon>
        <taxon>Pteriomorphia</taxon>
        <taxon>Ostreida</taxon>
        <taxon>Ostreoidea</taxon>
        <taxon>Ostreidae</taxon>
        <taxon>Magallana</taxon>
    </lineage>
</organism>
<proteinExistence type="predicted"/>